<comment type="caution">
    <text evidence="1">The sequence shown here is derived from an EMBL/GenBank/DDBJ whole genome shotgun (WGS) entry which is preliminary data.</text>
</comment>
<evidence type="ECO:0000313" key="2">
    <source>
        <dbReference type="Proteomes" id="UP000664781"/>
    </source>
</evidence>
<proteinExistence type="predicted"/>
<reference evidence="1" key="1">
    <citation type="submission" date="2021-03" db="EMBL/GenBank/DDBJ databases">
        <title>Streptomyces strains.</title>
        <authorList>
            <person name="Lund M.B."/>
            <person name="Toerring T."/>
        </authorList>
    </citation>
    <scope>NUCLEOTIDE SEQUENCE</scope>
    <source>
        <strain evidence="1">JCM 4242</strain>
    </source>
</reference>
<evidence type="ECO:0000313" key="1">
    <source>
        <dbReference type="EMBL" id="MBO0657275.1"/>
    </source>
</evidence>
<dbReference type="EMBL" id="JAFMOF010000007">
    <property type="protein sequence ID" value="MBO0657275.1"/>
    <property type="molecule type" value="Genomic_DNA"/>
</dbReference>
<gene>
    <name evidence="1" type="ORF">J1792_32550</name>
</gene>
<organism evidence="1 2">
    <name type="scientific">Streptomyces triculaminicus</name>
    <dbReference type="NCBI Taxonomy" id="2816232"/>
    <lineage>
        <taxon>Bacteria</taxon>
        <taxon>Bacillati</taxon>
        <taxon>Actinomycetota</taxon>
        <taxon>Actinomycetes</taxon>
        <taxon>Kitasatosporales</taxon>
        <taxon>Streptomycetaceae</taxon>
        <taxon>Streptomyces</taxon>
    </lineage>
</organism>
<keyword evidence="2" id="KW-1185">Reference proteome</keyword>
<dbReference type="RefSeq" id="WP_207248854.1">
    <property type="nucleotide sequence ID" value="NZ_JAFMOF010000007.1"/>
</dbReference>
<dbReference type="AlphaFoldDB" id="A0A939FSG0"/>
<name>A0A939FSG0_9ACTN</name>
<sequence length="192" mass="20727">MSDARGESRQSGSDTVLDAEALRKALPDLQSMPVGWKSGLTQLKAREVPREKRCSKNGDGPEGCWWHWSTGTVQYRAPGDSGAVNWDLLACPGREVASRAFKNRKKNGAIGAAEVSMRRAGDESVAYADPRAPYAGPRITMTVRVGTVIAVLTYQDSDKDPNSAQVLESLAQMQAKRLRQAELGQVPTAKAG</sequence>
<dbReference type="Proteomes" id="UP000664781">
    <property type="component" value="Unassembled WGS sequence"/>
</dbReference>
<accession>A0A939FSG0</accession>
<protein>
    <submittedName>
        <fullName evidence="1">Uncharacterized protein</fullName>
    </submittedName>
</protein>